<sequence>MSMSTVLRKAGALAVAITAAITLGTSQAQATTAAGTVHGCPSGAFCIYPENAEWNNDVPSHIYWEGMYNLVDQYGHHYLLNNQTDGWVVDICRKYNGVDCPWYMVQGASWSLDLTEINSVVLRPR</sequence>
<comment type="caution">
    <text evidence="2">The sequence shown here is derived from an EMBL/GenBank/DDBJ whole genome shotgun (WGS) entry which is preliminary data.</text>
</comment>
<feature type="signal peptide" evidence="1">
    <location>
        <begin position="1"/>
        <end position="30"/>
    </location>
</feature>
<evidence type="ECO:0000313" key="3">
    <source>
        <dbReference type="Proteomes" id="UP001603013"/>
    </source>
</evidence>
<protein>
    <recommendedName>
        <fullName evidence="4">Peptidase inhibitor family I36</fullName>
    </recommendedName>
</protein>
<gene>
    <name evidence="2" type="ORF">ACF05T_19935</name>
</gene>
<organism evidence="2 3">
    <name type="scientific">Streptomyces lateritius</name>
    <dbReference type="NCBI Taxonomy" id="67313"/>
    <lineage>
        <taxon>Bacteria</taxon>
        <taxon>Bacillati</taxon>
        <taxon>Actinomycetota</taxon>
        <taxon>Actinomycetes</taxon>
        <taxon>Kitasatosporales</taxon>
        <taxon>Streptomycetaceae</taxon>
        <taxon>Streptomyces</taxon>
    </lineage>
</organism>
<proteinExistence type="predicted"/>
<keyword evidence="1" id="KW-0732">Signal</keyword>
<evidence type="ECO:0000313" key="2">
    <source>
        <dbReference type="EMBL" id="MFF8278350.1"/>
    </source>
</evidence>
<keyword evidence="3" id="KW-1185">Reference proteome</keyword>
<dbReference type="EMBL" id="JBIBSM010000010">
    <property type="protein sequence ID" value="MFF8278350.1"/>
    <property type="molecule type" value="Genomic_DNA"/>
</dbReference>
<feature type="chain" id="PRO_5045852306" description="Peptidase inhibitor family I36" evidence="1">
    <location>
        <begin position="31"/>
        <end position="125"/>
    </location>
</feature>
<reference evidence="2 3" key="1">
    <citation type="submission" date="2024-10" db="EMBL/GenBank/DDBJ databases">
        <title>The Natural Products Discovery Center: Release of the First 8490 Sequenced Strains for Exploring Actinobacteria Biosynthetic Diversity.</title>
        <authorList>
            <person name="Kalkreuter E."/>
            <person name="Kautsar S.A."/>
            <person name="Yang D."/>
            <person name="Bader C.D."/>
            <person name="Teijaro C.N."/>
            <person name="Fluegel L."/>
            <person name="Davis C.M."/>
            <person name="Simpson J.R."/>
            <person name="Lauterbach L."/>
            <person name="Steele A.D."/>
            <person name="Gui C."/>
            <person name="Meng S."/>
            <person name="Li G."/>
            <person name="Viehrig K."/>
            <person name="Ye F."/>
            <person name="Su P."/>
            <person name="Kiefer A.F."/>
            <person name="Nichols A."/>
            <person name="Cepeda A.J."/>
            <person name="Yan W."/>
            <person name="Fan B."/>
            <person name="Jiang Y."/>
            <person name="Adhikari A."/>
            <person name="Zheng C.-J."/>
            <person name="Schuster L."/>
            <person name="Cowan T.M."/>
            <person name="Smanski M.J."/>
            <person name="Chevrette M.G."/>
            <person name="De Carvalho L.P.S."/>
            <person name="Shen B."/>
        </authorList>
    </citation>
    <scope>NUCLEOTIDE SEQUENCE [LARGE SCALE GENOMIC DNA]</scope>
    <source>
        <strain evidence="2 3">NPDC015755</strain>
    </source>
</reference>
<evidence type="ECO:0008006" key="4">
    <source>
        <dbReference type="Google" id="ProtNLM"/>
    </source>
</evidence>
<name>A0ABW6YFI8_9ACTN</name>
<dbReference type="RefSeq" id="WP_391935502.1">
    <property type="nucleotide sequence ID" value="NZ_JBIBSM010000010.1"/>
</dbReference>
<dbReference type="Proteomes" id="UP001603013">
    <property type="component" value="Unassembled WGS sequence"/>
</dbReference>
<accession>A0ABW6YFI8</accession>
<evidence type="ECO:0000256" key="1">
    <source>
        <dbReference type="SAM" id="SignalP"/>
    </source>
</evidence>